<dbReference type="VEuPathDB" id="TriTrypDB:TM35_000014010"/>
<dbReference type="OrthoDB" id="2014825at2759"/>
<dbReference type="GO" id="GO:0046921">
    <property type="term" value="F:alpha-(1-&gt;6)-fucosyltransferase activity"/>
    <property type="evidence" value="ECO:0007669"/>
    <property type="project" value="TreeGrafter"/>
</dbReference>
<evidence type="ECO:0000256" key="2">
    <source>
        <dbReference type="SAM" id="Phobius"/>
    </source>
</evidence>
<dbReference type="GeneID" id="39980862"/>
<name>A0A1X0P9C0_9TRYP</name>
<feature type="region of interest" description="Disordered" evidence="1">
    <location>
        <begin position="53"/>
        <end position="75"/>
    </location>
</feature>
<dbReference type="PANTHER" id="PTHR13132">
    <property type="entry name" value="ALPHA- 1,6 -FUCOSYLTRANSFERASE"/>
    <property type="match status" value="1"/>
</dbReference>
<feature type="transmembrane region" description="Helical" evidence="2">
    <location>
        <begin position="20"/>
        <end position="38"/>
    </location>
</feature>
<keyword evidence="2" id="KW-0812">Transmembrane</keyword>
<sequence length="616" mass="70483">MFKRWNINSRRTKERRRSRYDIIILAIVLVLLVIWLLLSAQVYHNVEDGAGNDKPLGESTNIRDANNNSGHLPHRQRSYTPPLFVDGNIPPNVNSIFLPHRYPVHENLPGNSSDITAALYEKKVTHQEECWRSSSQSPIFPSPPSLIKEQLQPVYVEKSDLLLRQEFQFLNNNNNNNNNMRNNSLSKNETFYLGYDTPSSLNNKESPWWVSSGSHLPCTASIQRRLYEYENLASCEERTFLLSDIKAGGYGLGGSLVLLAFDFLNAMILGRTLVIGAPSTVNRWKFLAEGCFQNGIRALDCFYLPPTRCNVSNEPIHNVRTRTQAVHSSARVIRKKTFEMPDLNRDSIPTDEAFFGPGYQEWSCYPEYLNWINNPANMVVQGTFKSGIDTRLYFMLAQVFMYLTRAPQPWFQQMIYHHLSPLGILSTHENEIMRKINNQCTIYIQDRGEEGKMREYYNVFGCHTVGLSLYRDYVRTISTSTELNSSKIPCSVFVSGGTPLQSFLWLKKQLEEYSYPVMSTWNLSTLSAGAESVRWGASSPAASWVDMYAGVASTNWVCMVQSNWCRVIDFLRMTHGRKNCGFIDIGILLLTSVEFRKKYCVIGDFPTKPFSNVIRK</sequence>
<dbReference type="AlphaFoldDB" id="A0A1X0P9C0"/>
<comment type="caution">
    <text evidence="3">The sequence shown here is derived from an EMBL/GenBank/DDBJ whole genome shotgun (WGS) entry which is preliminary data.</text>
</comment>
<dbReference type="Proteomes" id="UP000192257">
    <property type="component" value="Unassembled WGS sequence"/>
</dbReference>
<dbReference type="GO" id="GO:0006487">
    <property type="term" value="P:protein N-linked glycosylation"/>
    <property type="evidence" value="ECO:0007669"/>
    <property type="project" value="TreeGrafter"/>
</dbReference>
<evidence type="ECO:0000313" key="4">
    <source>
        <dbReference type="Proteomes" id="UP000192257"/>
    </source>
</evidence>
<accession>A0A1X0P9C0</accession>
<reference evidence="3 4" key="1">
    <citation type="submission" date="2017-03" db="EMBL/GenBank/DDBJ databases">
        <title>An alternative strategy for trypanosome survival in the mammalian bloodstream revealed through genome and transcriptome analysis of the ubiquitous bovine parasite Trypanosoma (Megatrypanum) theileri.</title>
        <authorList>
            <person name="Kelly S."/>
            <person name="Ivens A."/>
            <person name="Mott A."/>
            <person name="O'Neill E."/>
            <person name="Emms D."/>
            <person name="Macleod O."/>
            <person name="Voorheis P."/>
            <person name="Matthews J."/>
            <person name="Matthews K."/>
            <person name="Carrington M."/>
        </authorList>
    </citation>
    <scope>NUCLEOTIDE SEQUENCE [LARGE SCALE GENOMIC DNA]</scope>
    <source>
        <strain evidence="3">Edinburgh</strain>
    </source>
</reference>
<keyword evidence="4" id="KW-1185">Reference proteome</keyword>
<dbReference type="RefSeq" id="XP_028887590.1">
    <property type="nucleotide sequence ID" value="XM_029021082.1"/>
</dbReference>
<dbReference type="EMBL" id="NBCO01000001">
    <property type="protein sequence ID" value="ORC93524.1"/>
    <property type="molecule type" value="Genomic_DNA"/>
</dbReference>
<proteinExistence type="predicted"/>
<protein>
    <submittedName>
        <fullName evidence="3">Uncharacterized protein</fullName>
    </submittedName>
</protein>
<gene>
    <name evidence="3" type="ORF">TM35_000014010</name>
</gene>
<evidence type="ECO:0000256" key="1">
    <source>
        <dbReference type="SAM" id="MobiDB-lite"/>
    </source>
</evidence>
<organism evidence="3 4">
    <name type="scientific">Trypanosoma theileri</name>
    <dbReference type="NCBI Taxonomy" id="67003"/>
    <lineage>
        <taxon>Eukaryota</taxon>
        <taxon>Discoba</taxon>
        <taxon>Euglenozoa</taxon>
        <taxon>Kinetoplastea</taxon>
        <taxon>Metakinetoplastina</taxon>
        <taxon>Trypanosomatida</taxon>
        <taxon>Trypanosomatidae</taxon>
        <taxon>Trypanosoma</taxon>
    </lineage>
</organism>
<evidence type="ECO:0000313" key="3">
    <source>
        <dbReference type="EMBL" id="ORC93524.1"/>
    </source>
</evidence>
<feature type="compositionally biased region" description="Polar residues" evidence="1">
    <location>
        <begin position="58"/>
        <end position="70"/>
    </location>
</feature>
<dbReference type="PANTHER" id="PTHR13132:SF29">
    <property type="entry name" value="ALPHA-(1,6)-FUCOSYLTRANSFERASE"/>
    <property type="match status" value="1"/>
</dbReference>
<keyword evidence="2" id="KW-0472">Membrane</keyword>
<keyword evidence="2" id="KW-1133">Transmembrane helix</keyword>